<feature type="transmembrane region" description="Helical" evidence="3">
    <location>
        <begin position="309"/>
        <end position="329"/>
    </location>
</feature>
<feature type="transmembrane region" description="Helical" evidence="3">
    <location>
        <begin position="627"/>
        <end position="649"/>
    </location>
</feature>
<dbReference type="Pfam" id="PF23598">
    <property type="entry name" value="LRR_14"/>
    <property type="match status" value="2"/>
</dbReference>
<feature type="domain" description="Disease resistance R13L4/SHOC-2-like LRR" evidence="4">
    <location>
        <begin position="70"/>
        <end position="153"/>
    </location>
</feature>
<dbReference type="InterPro" id="IPR001611">
    <property type="entry name" value="Leu-rich_rpt"/>
</dbReference>
<dbReference type="PROSITE" id="PS51450">
    <property type="entry name" value="LRR"/>
    <property type="match status" value="6"/>
</dbReference>
<evidence type="ECO:0000256" key="2">
    <source>
        <dbReference type="ARBA" id="ARBA00022737"/>
    </source>
</evidence>
<evidence type="ECO:0000259" key="4">
    <source>
        <dbReference type="Pfam" id="PF23598"/>
    </source>
</evidence>
<dbReference type="InterPro" id="IPR003591">
    <property type="entry name" value="Leu-rich_rpt_typical-subtyp"/>
</dbReference>
<dbReference type="SMART" id="SM00365">
    <property type="entry name" value="LRR_SD22"/>
    <property type="match status" value="6"/>
</dbReference>
<dbReference type="PANTHER" id="PTHR48051">
    <property type="match status" value="1"/>
</dbReference>
<dbReference type="InterPro" id="IPR050216">
    <property type="entry name" value="LRR_domain-containing"/>
</dbReference>
<comment type="caution">
    <text evidence="5">The sequence shown here is derived from an EMBL/GenBank/DDBJ whole genome shotgun (WGS) entry which is preliminary data.</text>
</comment>
<feature type="transmembrane region" description="Helical" evidence="3">
    <location>
        <begin position="341"/>
        <end position="367"/>
    </location>
</feature>
<feature type="transmembrane region" description="Helical" evidence="3">
    <location>
        <begin position="661"/>
        <end position="682"/>
    </location>
</feature>
<feature type="transmembrane region" description="Helical" evidence="3">
    <location>
        <begin position="599"/>
        <end position="615"/>
    </location>
</feature>
<proteinExistence type="predicted"/>
<dbReference type="FunFam" id="3.80.10.10:FF:001164">
    <property type="entry name" value="GH01279p"/>
    <property type="match status" value="1"/>
</dbReference>
<dbReference type="SMART" id="SM00369">
    <property type="entry name" value="LRR_TYP"/>
    <property type="match status" value="10"/>
</dbReference>
<dbReference type="SUPFAM" id="SSF52058">
    <property type="entry name" value="L domain-like"/>
    <property type="match status" value="1"/>
</dbReference>
<feature type="transmembrane region" description="Helical" evidence="3">
    <location>
        <begin position="433"/>
        <end position="452"/>
    </location>
</feature>
<dbReference type="PANTHER" id="PTHR48051:SF39">
    <property type="entry name" value="P53-INDUCED DEATH DOMAIN PROTEIN 1"/>
    <property type="match status" value="1"/>
</dbReference>
<dbReference type="InterPro" id="IPR055414">
    <property type="entry name" value="LRR_R13L4/SHOC2-like"/>
</dbReference>
<keyword evidence="3" id="KW-0812">Transmembrane</keyword>
<gene>
    <name evidence="5" type="ORF">PYX00_011486</name>
</gene>
<reference evidence="5" key="1">
    <citation type="journal article" date="2024" name="Gigascience">
        <title>Chromosome-level genome of the poultry shaft louse Menopon gallinae provides insight into the host-switching and adaptive evolution of parasitic lice.</title>
        <authorList>
            <person name="Xu Y."/>
            <person name="Ma L."/>
            <person name="Liu S."/>
            <person name="Liang Y."/>
            <person name="Liu Q."/>
            <person name="He Z."/>
            <person name="Tian L."/>
            <person name="Duan Y."/>
            <person name="Cai W."/>
            <person name="Li H."/>
            <person name="Song F."/>
        </authorList>
    </citation>
    <scope>NUCLEOTIDE SEQUENCE</scope>
    <source>
        <strain evidence="5">Cailab_2023a</strain>
    </source>
</reference>
<organism evidence="5">
    <name type="scientific">Menopon gallinae</name>
    <name type="common">poultry shaft louse</name>
    <dbReference type="NCBI Taxonomy" id="328185"/>
    <lineage>
        <taxon>Eukaryota</taxon>
        <taxon>Metazoa</taxon>
        <taxon>Ecdysozoa</taxon>
        <taxon>Arthropoda</taxon>
        <taxon>Hexapoda</taxon>
        <taxon>Insecta</taxon>
        <taxon>Pterygota</taxon>
        <taxon>Neoptera</taxon>
        <taxon>Paraneoptera</taxon>
        <taxon>Psocodea</taxon>
        <taxon>Troctomorpha</taxon>
        <taxon>Phthiraptera</taxon>
        <taxon>Amblycera</taxon>
        <taxon>Menoponidae</taxon>
        <taxon>Menopon</taxon>
    </lineage>
</organism>
<feature type="transmembrane region" description="Helical" evidence="3">
    <location>
        <begin position="464"/>
        <end position="482"/>
    </location>
</feature>
<dbReference type="GO" id="GO:0005737">
    <property type="term" value="C:cytoplasm"/>
    <property type="evidence" value="ECO:0007669"/>
    <property type="project" value="TreeGrafter"/>
</dbReference>
<dbReference type="EMBL" id="JARGDH010000006">
    <property type="protein sequence ID" value="KAL0265771.1"/>
    <property type="molecule type" value="Genomic_DNA"/>
</dbReference>
<dbReference type="AlphaFoldDB" id="A0AAW2H7S5"/>
<dbReference type="Pfam" id="PF00560">
    <property type="entry name" value="LRR_1"/>
    <property type="match status" value="1"/>
</dbReference>
<keyword evidence="2" id="KW-0677">Repeat</keyword>
<evidence type="ECO:0000256" key="1">
    <source>
        <dbReference type="ARBA" id="ARBA00022614"/>
    </source>
</evidence>
<accession>A0AAW2H7S5</accession>
<dbReference type="Gene3D" id="3.80.10.10">
    <property type="entry name" value="Ribonuclease Inhibitor"/>
    <property type="match status" value="3"/>
</dbReference>
<dbReference type="SMART" id="SM00364">
    <property type="entry name" value="LRR_BAC"/>
    <property type="match status" value="10"/>
</dbReference>
<feature type="transmembrane region" description="Helical" evidence="3">
    <location>
        <begin position="373"/>
        <end position="391"/>
    </location>
</feature>
<keyword evidence="1" id="KW-0433">Leucine-rich repeat</keyword>
<feature type="domain" description="Disease resistance R13L4/SHOC-2-like LRR" evidence="4">
    <location>
        <begin position="208"/>
        <end position="292"/>
    </location>
</feature>
<name>A0AAW2H7S5_9NEOP</name>
<dbReference type="FunFam" id="3.80.10.10:FF:000041">
    <property type="entry name" value="LRR receptor-like serine/threonine-protein kinase ERECTA"/>
    <property type="match status" value="1"/>
</dbReference>
<sequence length="694" mass="79834">MVKNKNEKQPHPMLVRKMTWIAMVQWIHEVASASLTYRDRGHEEVPWEVFDDTDLQRLDLFNNRLTTLPKEIGSLSQLQELWLKNNRLTTLPKEIESLSQLQKLDLSGNQLTALPKEIGSLSQLQELYLYGNEHTTLPREIGSLPRVQKLYLYNNQLTELPKEIGRLSNLQELYLSNNRLTTLPREIGRLSNLQKLYLYGNQLAKLPREIGSLSRLKELDIGNNRLAKLPREIGWLSQLQELYLYNNKLTALSKEIGRLSNLQKLYLYGNQLTKLPWKIGSLSNLQKLDIAPSMISLIVNGYVKQDGSITMLLFAFRLAYVLVASALLYKRKLRYHLYTGIALFIIAYSPLELLYYLVILCANFSVMFCIANYRLKTATLFVVNFAVIVVGSRCGRSLGVDVGSISSISSEVMFLVPKMYFVCNKQRSLSLSSVSYIFFVPSLAMGPAVPFSELGKRIRRRPETAVLMALQCAAFGLAFAYGHNLVRNDILYRHGDVSVIRRVANLYLYTLHYRTKYYFIWSFSSLCFYACGLSVSNIMFFKVELASSLEEVATYWNYWISRFLKKSIFIPLRKYSRTGAVLVTSIASALWHGGRACDFLFIVSYNLSVLILKQNSMLMKRYLNRYVYVVLVTLQTAFFVSYIPVPFYFNSVERGICVWWNIYFAGHIALLLSLVLHLTLFIHKCCTSVFYETS</sequence>
<dbReference type="InterPro" id="IPR032675">
    <property type="entry name" value="LRR_dom_sf"/>
</dbReference>
<keyword evidence="3" id="KW-0472">Membrane</keyword>
<evidence type="ECO:0000313" key="5">
    <source>
        <dbReference type="EMBL" id="KAL0265771.1"/>
    </source>
</evidence>
<evidence type="ECO:0000256" key="3">
    <source>
        <dbReference type="SAM" id="Phobius"/>
    </source>
</evidence>
<keyword evidence="3" id="KW-1133">Transmembrane helix</keyword>
<feature type="transmembrane region" description="Helical" evidence="3">
    <location>
        <begin position="518"/>
        <end position="541"/>
    </location>
</feature>
<dbReference type="PRINTS" id="PR00019">
    <property type="entry name" value="LEURICHRPT"/>
</dbReference>
<protein>
    <recommendedName>
        <fullName evidence="4">Disease resistance R13L4/SHOC-2-like LRR domain-containing protein</fullName>
    </recommendedName>
</protein>